<dbReference type="Pfam" id="PF00823">
    <property type="entry name" value="PPE"/>
    <property type="match status" value="1"/>
</dbReference>
<dbReference type="PANTHER" id="PTHR46766:SF1">
    <property type="entry name" value="GLUTAMINE-RICH PROTEIN 2"/>
    <property type="match status" value="1"/>
</dbReference>
<comment type="caution">
    <text evidence="4">The sequence shown here is derived from an EMBL/GenBank/DDBJ whole genome shotgun (WGS) entry which is preliminary data.</text>
</comment>
<evidence type="ECO:0000313" key="4">
    <source>
        <dbReference type="EMBL" id="ORA75750.1"/>
    </source>
</evidence>
<name>A0A1X0DVC6_MYCHE</name>
<dbReference type="RefSeq" id="WP_142272499.1">
    <property type="nucleotide sequence ID" value="NZ_AP022615.1"/>
</dbReference>
<protein>
    <submittedName>
        <fullName evidence="4">Uncharacterized protein</fullName>
    </submittedName>
</protein>
<dbReference type="InterPro" id="IPR022171">
    <property type="entry name" value="PPE_C"/>
</dbReference>
<dbReference type="PANTHER" id="PTHR46766">
    <property type="entry name" value="GLUTAMINE-RICH PROTEIN 2"/>
    <property type="match status" value="1"/>
</dbReference>
<dbReference type="SUPFAM" id="SSF140459">
    <property type="entry name" value="PE/PPE dimer-like"/>
    <property type="match status" value="1"/>
</dbReference>
<dbReference type="STRING" id="53376.BST25_04760"/>
<dbReference type="AlphaFoldDB" id="A0A1X0DVC6"/>
<evidence type="ECO:0000259" key="2">
    <source>
        <dbReference type="Pfam" id="PF00823"/>
    </source>
</evidence>
<evidence type="ECO:0000259" key="3">
    <source>
        <dbReference type="Pfam" id="PF12484"/>
    </source>
</evidence>
<feature type="domain" description="PPE family C-terminal" evidence="3">
    <location>
        <begin position="272"/>
        <end position="295"/>
    </location>
</feature>
<dbReference type="InterPro" id="IPR038332">
    <property type="entry name" value="PPE_sf"/>
</dbReference>
<proteinExistence type="inferred from homology"/>
<dbReference type="EMBL" id="MVHR01000004">
    <property type="protein sequence ID" value="ORA75750.1"/>
    <property type="molecule type" value="Genomic_DNA"/>
</dbReference>
<reference evidence="4 5" key="1">
    <citation type="submission" date="2017-02" db="EMBL/GenBank/DDBJ databases">
        <title>The new phylogeny of genus Mycobacterium.</title>
        <authorList>
            <person name="Tortoli E."/>
            <person name="Trovato A."/>
            <person name="Cirillo D.M."/>
        </authorList>
    </citation>
    <scope>NUCLEOTIDE SEQUENCE [LARGE SCALE GENOMIC DNA]</scope>
    <source>
        <strain evidence="4 5">DSM 44471</strain>
    </source>
</reference>
<dbReference type="Gene3D" id="1.20.1260.20">
    <property type="entry name" value="PPE superfamily"/>
    <property type="match status" value="1"/>
</dbReference>
<dbReference type="OrthoDB" id="4753774at2"/>
<accession>A0A1X0DVC6</accession>
<sequence>MNFAMLAPEINSGRMYGGPGSGPMTEAAMAWDRLAVRLSTAAADYAAVTAKLAAGRNGSAATEMIDAAAPYLRWLDATAAQAGHAAARAGAAASAHRSAVAATVPPPAIDANRARRRSLAAANCLGHNGPAIADTDADYERMWAQDVDAMRAYARAAADASTVTPFTLPPVTAGPVPRNAAAGWVVRSAPEMVSVGRRVISAIPEALRALSRSPLATFDATLSPVTPALSKLSSLSAPSGRAIGHLNALNKAAALRWLLPDQGGALGPRIIARMGRGTSIGTLSVPRAWSTATAPIPVYRGTVA</sequence>
<evidence type="ECO:0000313" key="5">
    <source>
        <dbReference type="Proteomes" id="UP000192566"/>
    </source>
</evidence>
<organism evidence="4 5">
    <name type="scientific">Mycobacterium heidelbergense</name>
    <dbReference type="NCBI Taxonomy" id="53376"/>
    <lineage>
        <taxon>Bacteria</taxon>
        <taxon>Bacillati</taxon>
        <taxon>Actinomycetota</taxon>
        <taxon>Actinomycetes</taxon>
        <taxon>Mycobacteriales</taxon>
        <taxon>Mycobacteriaceae</taxon>
        <taxon>Mycobacterium</taxon>
        <taxon>Mycobacterium simiae complex</taxon>
    </lineage>
</organism>
<feature type="domain" description="PPE" evidence="2">
    <location>
        <begin position="2"/>
        <end position="162"/>
    </location>
</feature>
<dbReference type="GO" id="GO:0052572">
    <property type="term" value="P:response to host immune response"/>
    <property type="evidence" value="ECO:0007669"/>
    <property type="project" value="TreeGrafter"/>
</dbReference>
<dbReference type="InterPro" id="IPR000030">
    <property type="entry name" value="PPE_dom"/>
</dbReference>
<evidence type="ECO:0000256" key="1">
    <source>
        <dbReference type="ARBA" id="ARBA00010652"/>
    </source>
</evidence>
<gene>
    <name evidence="4" type="ORF">BST25_04760</name>
</gene>
<dbReference type="Pfam" id="PF12484">
    <property type="entry name" value="PPE-SVP"/>
    <property type="match status" value="1"/>
</dbReference>
<comment type="similarity">
    <text evidence="1">Belongs to the mycobacterial PPE family.</text>
</comment>
<dbReference type="Proteomes" id="UP000192566">
    <property type="component" value="Unassembled WGS sequence"/>
</dbReference>
<keyword evidence="5" id="KW-1185">Reference proteome</keyword>